<dbReference type="Gene3D" id="1.10.357.50">
    <property type="match status" value="1"/>
</dbReference>
<gene>
    <name evidence="5" type="ORF">P43SY_008959</name>
</gene>
<proteinExistence type="inferred from homology"/>
<dbReference type="AlphaFoldDB" id="A0AAD5LPU6"/>
<evidence type="ECO:0000256" key="4">
    <source>
        <dbReference type="SAM" id="MobiDB-lite"/>
    </source>
</evidence>
<organism evidence="5 6">
    <name type="scientific">Pythium insidiosum</name>
    <name type="common">Pythiosis disease agent</name>
    <dbReference type="NCBI Taxonomy" id="114742"/>
    <lineage>
        <taxon>Eukaryota</taxon>
        <taxon>Sar</taxon>
        <taxon>Stramenopiles</taxon>
        <taxon>Oomycota</taxon>
        <taxon>Peronosporomycetes</taxon>
        <taxon>Pythiales</taxon>
        <taxon>Pythiaceae</taxon>
        <taxon>Pythium</taxon>
    </lineage>
</organism>
<feature type="compositionally biased region" description="Basic and acidic residues" evidence="4">
    <location>
        <begin position="727"/>
        <end position="767"/>
    </location>
</feature>
<comment type="caution">
    <text evidence="5">The sequence shown here is derived from an EMBL/GenBank/DDBJ whole genome shotgun (WGS) entry which is preliminary data.</text>
</comment>
<keyword evidence="3" id="KW-0268">Exocytosis</keyword>
<dbReference type="GO" id="GO:0006887">
    <property type="term" value="P:exocytosis"/>
    <property type="evidence" value="ECO:0007669"/>
    <property type="project" value="UniProtKB-KW"/>
</dbReference>
<dbReference type="GO" id="GO:0000149">
    <property type="term" value="F:SNARE binding"/>
    <property type="evidence" value="ECO:0007669"/>
    <property type="project" value="TreeGrafter"/>
</dbReference>
<keyword evidence="6" id="KW-1185">Reference proteome</keyword>
<evidence type="ECO:0000256" key="3">
    <source>
        <dbReference type="ARBA" id="ARBA00022483"/>
    </source>
</evidence>
<dbReference type="EMBL" id="JAKCXM010000010">
    <property type="protein sequence ID" value="KAJ0408612.1"/>
    <property type="molecule type" value="Genomic_DNA"/>
</dbReference>
<dbReference type="Pfam" id="PF06046">
    <property type="entry name" value="Sec6"/>
    <property type="match status" value="1"/>
</dbReference>
<evidence type="ECO:0008006" key="7">
    <source>
        <dbReference type="Google" id="ProtNLM"/>
    </source>
</evidence>
<evidence type="ECO:0000256" key="2">
    <source>
        <dbReference type="ARBA" id="ARBA00022448"/>
    </source>
</evidence>
<accession>A0AAD5LPU6</accession>
<feature type="region of interest" description="Disordered" evidence="4">
    <location>
        <begin position="705"/>
        <end position="812"/>
    </location>
</feature>
<reference evidence="5" key="1">
    <citation type="submission" date="2021-12" db="EMBL/GenBank/DDBJ databases">
        <title>Prjna785345.</title>
        <authorList>
            <person name="Rujirawat T."/>
            <person name="Krajaejun T."/>
        </authorList>
    </citation>
    <scope>NUCLEOTIDE SEQUENCE</scope>
    <source>
        <strain evidence="5">Pi057C3</strain>
    </source>
</reference>
<sequence length="812" mass="92219">MISLLEREARDPVEVLRVKLKDSTESSLLNSQLLHEVKHDYLRKQDSTKGQLDSFVQTHVDEIERASTLLEMEDTVTQIVSNLDSLSISCRKMNDELGEKRLSSGVSIARRNLKELETQMVFYEEVPAKVQELDRTLDENLGDIVNVYTKWQVYDDWRQRMLLELRACATDKTDELGNSKAQARILASMTPRLDAVEGVHKKILAEVWGCMHHCIQVAQFSKRRLHDALQVMELMEKRRRRLVDAKRDYLDNTMALVPELQTPFSERCRQEIATFLTKKSDEMFRFAEKEAVAKDKKPLDAVLSAANHLLMDLEVVQSDVVPCFPPDIDVLQIFASTYNTILENEISRQCTQPDVGIAERLQLVQWIEYYNTEILKFKRARSSVVLDQTAQMLMSLYLDQIQGQIHMWVTNVWKRDEEIVVGLHGELQSTRPNDIINILKSQISIGQEWLTGRLVGRVVNQCLEALLEQLKTRFEAVASSVANTDIETLCSFINDTDVLQAKCPELVEEISFAERDPEEKEAFDLFMGDGLDTASTEIVKLAVAACELLVTKLFSDVELETTRLWFSKKWDEGEPVVETLLATLDDYYSDLRRWISGSFFFSKVVRQSLDQCTAQYAKRLLIRTHCFASPLAAAAIVEGDVKHMVDFFTKYASELRRTGLRTAEDIEREFASLQLIAGVLKATAPEVVAEPHRAVVAHVRKLMRSTSHQEASVSTDKATKQQQKKKSKEDKAKEKQEKLEKAKEKEREKKEKKENDKKLKASKDKGEAASSNGAKESKTRTESFPEADGDGASEGGGFEVKSLDMAAFLGGS</sequence>
<feature type="compositionally biased region" description="Polar residues" evidence="4">
    <location>
        <begin position="705"/>
        <end position="715"/>
    </location>
</feature>
<dbReference type="Proteomes" id="UP001209570">
    <property type="component" value="Unassembled WGS sequence"/>
</dbReference>
<dbReference type="PANTHER" id="PTHR21292:SF1">
    <property type="entry name" value="EXOCYST COMPLEX COMPONENT 3"/>
    <property type="match status" value="1"/>
</dbReference>
<evidence type="ECO:0000256" key="1">
    <source>
        <dbReference type="ARBA" id="ARBA00009447"/>
    </source>
</evidence>
<dbReference type="Gene3D" id="1.10.357.70">
    <property type="entry name" value="Exocyst complex component Sec6, C-terminal domain"/>
    <property type="match status" value="1"/>
</dbReference>
<protein>
    <recommendedName>
        <fullName evidence="7">Exocyst complex component Sec6</fullName>
    </recommendedName>
</protein>
<comment type="similarity">
    <text evidence="1">Belongs to the SEC6 family.</text>
</comment>
<evidence type="ECO:0000313" key="5">
    <source>
        <dbReference type="EMBL" id="KAJ0408612.1"/>
    </source>
</evidence>
<dbReference type="GO" id="GO:0000145">
    <property type="term" value="C:exocyst"/>
    <property type="evidence" value="ECO:0007669"/>
    <property type="project" value="InterPro"/>
</dbReference>
<dbReference type="GO" id="GO:0051601">
    <property type="term" value="P:exocyst localization"/>
    <property type="evidence" value="ECO:0007669"/>
    <property type="project" value="TreeGrafter"/>
</dbReference>
<dbReference type="InterPro" id="IPR010326">
    <property type="entry name" value="EXOC3/Sec6"/>
</dbReference>
<evidence type="ECO:0000313" key="6">
    <source>
        <dbReference type="Proteomes" id="UP001209570"/>
    </source>
</evidence>
<dbReference type="PANTHER" id="PTHR21292">
    <property type="entry name" value="EXOCYST COMPLEX COMPONENT SEC6-RELATED"/>
    <property type="match status" value="1"/>
</dbReference>
<keyword evidence="2" id="KW-0813">Transport</keyword>
<dbReference type="InterPro" id="IPR042532">
    <property type="entry name" value="EXOC3/Sec6_C"/>
</dbReference>
<name>A0AAD5LPU6_PYTIN</name>